<evidence type="ECO:0000256" key="1">
    <source>
        <dbReference type="ARBA" id="ARBA00022723"/>
    </source>
</evidence>
<proteinExistence type="predicted"/>
<evidence type="ECO:0000256" key="3">
    <source>
        <dbReference type="SAM" id="SignalP"/>
    </source>
</evidence>
<dbReference type="AlphaFoldDB" id="A0A9Q0XK28"/>
<dbReference type="PANTHER" id="PTHR24306">
    <property type="match status" value="1"/>
</dbReference>
<reference evidence="4" key="1">
    <citation type="journal article" date="2023" name="DNA Res.">
        <title>Chromosome-level genome assembly of Phrynocephalus forsythii using third-generation DNA sequencing and Hi-C analysis.</title>
        <authorList>
            <person name="Qi Y."/>
            <person name="Zhao W."/>
            <person name="Zhao Y."/>
            <person name="Niu C."/>
            <person name="Cao S."/>
            <person name="Zhang Y."/>
        </authorList>
    </citation>
    <scope>NUCLEOTIDE SEQUENCE</scope>
    <source>
        <tissue evidence="4">Muscle</tissue>
    </source>
</reference>
<keyword evidence="1" id="KW-0479">Metal-binding</keyword>
<dbReference type="GO" id="GO:0005506">
    <property type="term" value="F:iron ion binding"/>
    <property type="evidence" value="ECO:0007669"/>
    <property type="project" value="InterPro"/>
</dbReference>
<dbReference type="Gene3D" id="1.10.630.10">
    <property type="entry name" value="Cytochrome P450"/>
    <property type="match status" value="1"/>
</dbReference>
<keyword evidence="5" id="KW-1185">Reference proteome</keyword>
<dbReference type="Proteomes" id="UP001142489">
    <property type="component" value="Unassembled WGS sequence"/>
</dbReference>
<dbReference type="PANTHER" id="PTHR24306:SF4">
    <property type="entry name" value="PROSTACYCLIN SYNTHASE"/>
    <property type="match status" value="1"/>
</dbReference>
<evidence type="ECO:0008006" key="6">
    <source>
        <dbReference type="Google" id="ProtNLM"/>
    </source>
</evidence>
<dbReference type="GO" id="GO:0008116">
    <property type="term" value="F:prostaglandin-I synthase activity"/>
    <property type="evidence" value="ECO:0007669"/>
    <property type="project" value="TreeGrafter"/>
</dbReference>
<dbReference type="GO" id="GO:0004497">
    <property type="term" value="F:monooxygenase activity"/>
    <property type="evidence" value="ECO:0007669"/>
    <property type="project" value="InterPro"/>
</dbReference>
<keyword evidence="3" id="KW-0732">Signal</keyword>
<gene>
    <name evidence="4" type="ORF">JRQ81_003057</name>
</gene>
<dbReference type="GO" id="GO:0001516">
    <property type="term" value="P:prostaglandin biosynthetic process"/>
    <property type="evidence" value="ECO:0007669"/>
    <property type="project" value="TreeGrafter"/>
</dbReference>
<organism evidence="4 5">
    <name type="scientific">Phrynocephalus forsythii</name>
    <dbReference type="NCBI Taxonomy" id="171643"/>
    <lineage>
        <taxon>Eukaryota</taxon>
        <taxon>Metazoa</taxon>
        <taxon>Chordata</taxon>
        <taxon>Craniata</taxon>
        <taxon>Vertebrata</taxon>
        <taxon>Euteleostomi</taxon>
        <taxon>Lepidosauria</taxon>
        <taxon>Squamata</taxon>
        <taxon>Bifurcata</taxon>
        <taxon>Unidentata</taxon>
        <taxon>Episquamata</taxon>
        <taxon>Toxicofera</taxon>
        <taxon>Iguania</taxon>
        <taxon>Acrodonta</taxon>
        <taxon>Agamidae</taxon>
        <taxon>Agaminae</taxon>
        <taxon>Phrynocephalus</taxon>
    </lineage>
</organism>
<evidence type="ECO:0000313" key="5">
    <source>
        <dbReference type="Proteomes" id="UP001142489"/>
    </source>
</evidence>
<dbReference type="OrthoDB" id="6692864at2759"/>
<dbReference type="PRINTS" id="PR00465">
    <property type="entry name" value="EP450IV"/>
</dbReference>
<dbReference type="EMBL" id="JAPFRF010000011">
    <property type="protein sequence ID" value="KAJ7316895.1"/>
    <property type="molecule type" value="Genomic_DNA"/>
</dbReference>
<name>A0A9Q0XK28_9SAUR</name>
<keyword evidence="2" id="KW-0408">Iron</keyword>
<sequence>MSWAAFLGQLVLPVALALLATRIGQYWQLGNPLFNKGLILWLGHALDIGKDAATFLSDMRKKHGDIFTIQAAGKICHHIAGSPFPYDVVLRESHSKLDFKQYAQLLMDRMFGLGPSNRSYTETEAPDPGKTAS</sequence>
<evidence type="ECO:0000313" key="4">
    <source>
        <dbReference type="EMBL" id="KAJ7316895.1"/>
    </source>
</evidence>
<dbReference type="InterPro" id="IPR036396">
    <property type="entry name" value="Cyt_P450_sf"/>
</dbReference>
<dbReference type="InterPro" id="IPR002403">
    <property type="entry name" value="Cyt_P450_E_grp-IV"/>
</dbReference>
<protein>
    <recommendedName>
        <fullName evidence="6">Cytochrome P450</fullName>
    </recommendedName>
</protein>
<evidence type="ECO:0000256" key="2">
    <source>
        <dbReference type="ARBA" id="ARBA00023004"/>
    </source>
</evidence>
<comment type="caution">
    <text evidence="4">The sequence shown here is derived from an EMBL/GenBank/DDBJ whole genome shotgun (WGS) entry which is preliminary data.</text>
</comment>
<feature type="chain" id="PRO_5040208788" description="Cytochrome P450" evidence="3">
    <location>
        <begin position="18"/>
        <end position="133"/>
    </location>
</feature>
<dbReference type="GO" id="GO:0020037">
    <property type="term" value="F:heme binding"/>
    <property type="evidence" value="ECO:0007669"/>
    <property type="project" value="InterPro"/>
</dbReference>
<dbReference type="GO" id="GO:0016705">
    <property type="term" value="F:oxidoreductase activity, acting on paired donors, with incorporation or reduction of molecular oxygen"/>
    <property type="evidence" value="ECO:0007669"/>
    <property type="project" value="InterPro"/>
</dbReference>
<accession>A0A9Q0XK28</accession>
<feature type="signal peptide" evidence="3">
    <location>
        <begin position="1"/>
        <end position="17"/>
    </location>
</feature>